<dbReference type="CDD" id="cd19179">
    <property type="entry name" value="SET_RBCMT"/>
    <property type="match status" value="1"/>
</dbReference>
<dbReference type="PIRSF" id="PIRSF009328">
    <property type="entry name" value="RMT_SET"/>
    <property type="match status" value="1"/>
</dbReference>
<evidence type="ECO:0000256" key="1">
    <source>
        <dbReference type="ARBA" id="ARBA00004229"/>
    </source>
</evidence>
<evidence type="ECO:0000256" key="8">
    <source>
        <dbReference type="PIRSR" id="PIRSR009328-1"/>
    </source>
</evidence>
<evidence type="ECO:0000313" key="13">
    <source>
        <dbReference type="Proteomes" id="UP000595140"/>
    </source>
</evidence>
<evidence type="ECO:0000256" key="9">
    <source>
        <dbReference type="PROSITE-ProRule" id="PRU00916"/>
    </source>
</evidence>
<organism evidence="12 13">
    <name type="scientific">Cuscuta campestris</name>
    <dbReference type="NCBI Taxonomy" id="132261"/>
    <lineage>
        <taxon>Eukaryota</taxon>
        <taxon>Viridiplantae</taxon>
        <taxon>Streptophyta</taxon>
        <taxon>Embryophyta</taxon>
        <taxon>Tracheophyta</taxon>
        <taxon>Spermatophyta</taxon>
        <taxon>Magnoliopsida</taxon>
        <taxon>eudicotyledons</taxon>
        <taxon>Gunneridae</taxon>
        <taxon>Pentapetalae</taxon>
        <taxon>asterids</taxon>
        <taxon>lamiids</taxon>
        <taxon>Solanales</taxon>
        <taxon>Convolvulaceae</taxon>
        <taxon>Cuscuteae</taxon>
        <taxon>Cuscuta</taxon>
        <taxon>Cuscuta subgen. Grammica</taxon>
        <taxon>Cuscuta sect. Cleistogrammica</taxon>
    </lineage>
</organism>
<evidence type="ECO:0000256" key="2">
    <source>
        <dbReference type="ARBA" id="ARBA00022528"/>
    </source>
</evidence>
<feature type="binding site" evidence="8">
    <location>
        <begin position="248"/>
        <end position="249"/>
    </location>
    <ligand>
        <name>S-adenosyl-L-methionine</name>
        <dbReference type="ChEBI" id="CHEBI:59789"/>
    </ligand>
</feature>
<dbReference type="Gene3D" id="3.90.1420.10">
    <property type="entry name" value="Rubisco LSMT, substrate-binding domain"/>
    <property type="match status" value="1"/>
</dbReference>
<reference evidence="12 13" key="1">
    <citation type="submission" date="2018-04" db="EMBL/GenBank/DDBJ databases">
        <authorList>
            <person name="Vogel A."/>
        </authorList>
    </citation>
    <scope>NUCLEOTIDE SEQUENCE [LARGE SCALE GENOMIC DNA]</scope>
</reference>
<dbReference type="EMBL" id="OOIL02000559">
    <property type="protein sequence ID" value="VFQ66670.1"/>
    <property type="molecule type" value="Genomic_DNA"/>
</dbReference>
<keyword evidence="7" id="KW-0809">Transit peptide</keyword>
<dbReference type="InterPro" id="IPR044431">
    <property type="entry name" value="SET_RBCMT"/>
</dbReference>
<accession>A0A484KMW2</accession>
<feature type="binding site" evidence="8">
    <location>
        <begin position="86"/>
        <end position="88"/>
    </location>
    <ligand>
        <name>S-adenosyl-L-methionine</name>
        <dbReference type="ChEBI" id="CHEBI:59789"/>
    </ligand>
</feature>
<feature type="binding site" evidence="8">
    <location>
        <position position="245"/>
    </location>
    <ligand>
        <name>substrate</name>
    </ligand>
</feature>
<evidence type="ECO:0000313" key="12">
    <source>
        <dbReference type="EMBL" id="VFQ66670.1"/>
    </source>
</evidence>
<protein>
    <recommendedName>
        <fullName evidence="11">SET domain-containing protein</fullName>
    </recommendedName>
</protein>
<dbReference type="InterPro" id="IPR001214">
    <property type="entry name" value="SET_dom"/>
</dbReference>
<name>A0A484KMW2_9ASTE</name>
<dbReference type="FunFam" id="3.90.1420.10:FF:000004">
    <property type="entry name" value="Ribulose-1,5 bisphosphate carboxylase/oxygenase large subunit N-methyltransferase, chloroplastic"/>
    <property type="match status" value="1"/>
</dbReference>
<dbReference type="Gene3D" id="3.90.1410.10">
    <property type="entry name" value="set domain protein methyltransferase, domain 1"/>
    <property type="match status" value="1"/>
</dbReference>
<dbReference type="OrthoDB" id="441812at2759"/>
<dbReference type="GO" id="GO:0032259">
    <property type="term" value="P:methylation"/>
    <property type="evidence" value="ECO:0007669"/>
    <property type="project" value="UniProtKB-KW"/>
</dbReference>
<evidence type="ECO:0000256" key="3">
    <source>
        <dbReference type="ARBA" id="ARBA00022603"/>
    </source>
</evidence>
<dbReference type="GO" id="GO:0016279">
    <property type="term" value="F:protein-lysine N-methyltransferase activity"/>
    <property type="evidence" value="ECO:0007669"/>
    <property type="project" value="InterPro"/>
</dbReference>
<dbReference type="SUPFAM" id="SSF81822">
    <property type="entry name" value="RuBisCo LSMT C-terminal, substrate-binding domain"/>
    <property type="match status" value="1"/>
</dbReference>
<gene>
    <name evidence="12" type="ORF">CCAM_LOCUS8446</name>
</gene>
<sequence length="493" mass="56002">MATLFPLYPSSSSSPSSSLSTPKHKIFFLKTRPFLHHHLTPVFLASAHPSDTSHELPEPVKTLWQWGSEEGVVSKKTPVRPGIVPEGLGLVATKDIGRNGVVLEVPRRFWINPDTVGNSAIGRVCSGLKPWVAVALFLLREKQMADSVWRSYLDSLPDCTNSTVFWSEEELAELQGTQLLSTTIGVKDYVQTEFQKVVEEVVVPNKQLFPFTITLDDFFWAFGILRSRAFSHLRNQNLILIPFADLINHSDRVTMEDHAYEVRRTNGLFSRDYLFSLRSPLPVKAGEQVFIQYDLNKSNADFVLDYGFIDSSPRRDSFTLNLEIPESDEFHGDKLDIAESNGLGETAYFDIKLGQCLPPQMLPYLRLVALAGPDVFLLESIFRNSIWAHLELPVSRANEQLICRVIRDACALTLSGYQTTLEEDEKMKQGNLSPRLEIAIGVRAGEKKVLRQIDNIFWEREEELDELEYYQERRLKDLGLVGDPGEIIFWEPK</sequence>
<keyword evidence="2" id="KW-0150">Chloroplast</keyword>
<feature type="binding site" evidence="8">
    <location>
        <position position="228"/>
    </location>
    <ligand>
        <name>S-adenosyl-L-methionine</name>
        <dbReference type="ChEBI" id="CHEBI:59789"/>
    </ligand>
</feature>
<dbReference type="InterPro" id="IPR046341">
    <property type="entry name" value="SET_dom_sf"/>
</dbReference>
<evidence type="ECO:0000256" key="5">
    <source>
        <dbReference type="ARBA" id="ARBA00022679"/>
    </source>
</evidence>
<evidence type="ECO:0000259" key="11">
    <source>
        <dbReference type="PROSITE" id="PS50280"/>
    </source>
</evidence>
<feature type="compositionally biased region" description="Low complexity" evidence="10">
    <location>
        <begin position="1"/>
        <end position="20"/>
    </location>
</feature>
<evidence type="ECO:0000256" key="4">
    <source>
        <dbReference type="ARBA" id="ARBA00022640"/>
    </source>
</evidence>
<keyword evidence="13" id="KW-1185">Reference proteome</keyword>
<feature type="binding site" evidence="8">
    <location>
        <position position="260"/>
    </location>
    <ligand>
        <name>substrate</name>
    </ligand>
</feature>
<dbReference type="PROSITE" id="PS50280">
    <property type="entry name" value="SET"/>
    <property type="match status" value="1"/>
</dbReference>
<comment type="subcellular location">
    <subcellularLocation>
        <location evidence="1">Plastid</location>
        <location evidence="1">Chloroplast</location>
    </subcellularLocation>
</comment>
<evidence type="ECO:0000256" key="6">
    <source>
        <dbReference type="ARBA" id="ARBA00022691"/>
    </source>
</evidence>
<dbReference type="AlphaFoldDB" id="A0A484KMW2"/>
<dbReference type="FunFam" id="3.90.1410.10:FF:000005">
    <property type="entry name" value="Ribulose-1,5 bisphosphate carboxylase/oxygenase large subunit N-methyltransferase, chloroplastic"/>
    <property type="match status" value="1"/>
</dbReference>
<dbReference type="SUPFAM" id="SSF82199">
    <property type="entry name" value="SET domain"/>
    <property type="match status" value="1"/>
</dbReference>
<dbReference type="Pfam" id="PF09273">
    <property type="entry name" value="Rubis-subs-bind"/>
    <property type="match status" value="1"/>
</dbReference>
<feature type="binding site" evidence="8">
    <location>
        <position position="306"/>
    </location>
    <ligand>
        <name>substrate</name>
    </ligand>
</feature>
<feature type="domain" description="SET" evidence="11">
    <location>
        <begin position="70"/>
        <end position="294"/>
    </location>
</feature>
<dbReference type="InterPro" id="IPR050600">
    <property type="entry name" value="SETD3_SETD6_MTase"/>
</dbReference>
<dbReference type="Proteomes" id="UP000595140">
    <property type="component" value="Unassembled WGS sequence"/>
</dbReference>
<dbReference type="InterPro" id="IPR036464">
    <property type="entry name" value="Rubisco_LSMT_subst-bd_sf"/>
</dbReference>
<evidence type="ECO:0000256" key="7">
    <source>
        <dbReference type="ARBA" id="ARBA00022946"/>
    </source>
</evidence>
<keyword evidence="3 9" id="KW-0489">Methyltransferase</keyword>
<keyword evidence="4" id="KW-0934">Plastid</keyword>
<dbReference type="GO" id="GO:0030785">
    <property type="term" value="F:[ribulose-bisphosphate carboxylase]-lysine N-methyltransferase activity"/>
    <property type="evidence" value="ECO:0007669"/>
    <property type="project" value="InterPro"/>
</dbReference>
<dbReference type="PANTHER" id="PTHR13271:SF113">
    <property type="entry name" value="[FRUCTOSE-BISPHOSPHATE ALDOLASE]-LYSINE N-METHYLTRANSFERASE, CHLOROPLASTIC"/>
    <property type="match status" value="1"/>
</dbReference>
<feature type="binding site" evidence="8">
    <location>
        <position position="228"/>
    </location>
    <ligand>
        <name>substrate</name>
    </ligand>
</feature>
<proteinExistence type="inferred from homology"/>
<keyword evidence="6 8" id="KW-0949">S-adenosyl-L-methionine</keyword>
<keyword evidence="5" id="KW-0808">Transferase</keyword>
<evidence type="ECO:0000256" key="10">
    <source>
        <dbReference type="SAM" id="MobiDB-lite"/>
    </source>
</evidence>
<dbReference type="GO" id="GO:0009507">
    <property type="term" value="C:chloroplast"/>
    <property type="evidence" value="ECO:0007669"/>
    <property type="project" value="UniProtKB-SubCell"/>
</dbReference>
<comment type="similarity">
    <text evidence="9">Belongs to the class V-like SAM-binding methyltransferase superfamily. Plant protein-lysine LSMT methyltransferase family.</text>
</comment>
<dbReference type="InterPro" id="IPR011192">
    <property type="entry name" value="Rubisco_LSMT_MeTrfase_plant"/>
</dbReference>
<feature type="region of interest" description="Disordered" evidence="10">
    <location>
        <begin position="1"/>
        <end position="21"/>
    </location>
</feature>
<feature type="binding site" evidence="8">
    <location>
        <position position="293"/>
    </location>
    <ligand>
        <name>substrate</name>
    </ligand>
</feature>
<dbReference type="SMART" id="SM00317">
    <property type="entry name" value="SET"/>
    <property type="match status" value="1"/>
</dbReference>
<dbReference type="PANTHER" id="PTHR13271">
    <property type="entry name" value="UNCHARACTERIZED PUTATIVE METHYLTRANSFERASE"/>
    <property type="match status" value="1"/>
</dbReference>
<dbReference type="PROSITE" id="PS51583">
    <property type="entry name" value="SAM_MT127"/>
    <property type="match status" value="1"/>
</dbReference>
<dbReference type="InterPro" id="IPR015353">
    <property type="entry name" value="Rubisco_LSMT_subst-bd"/>
</dbReference>